<evidence type="ECO:0000256" key="4">
    <source>
        <dbReference type="ARBA" id="ARBA00022816"/>
    </source>
</evidence>
<keyword evidence="5 9" id="KW-0653">Protein transport</keyword>
<dbReference type="GO" id="GO:0017056">
    <property type="term" value="F:structural constituent of nuclear pore"/>
    <property type="evidence" value="ECO:0007669"/>
    <property type="project" value="TreeGrafter"/>
</dbReference>
<protein>
    <recommendedName>
        <fullName evidence="9">Nuclear pore complex protein Nup85</fullName>
    </recommendedName>
</protein>
<dbReference type="PANTHER" id="PTHR13373:SF21">
    <property type="entry name" value="NUCLEAR PORE COMPLEX PROTEIN NUP85"/>
    <property type="match status" value="1"/>
</dbReference>
<comment type="similarity">
    <text evidence="2 9">Belongs to the nucleoporin Nup85 family.</text>
</comment>
<proteinExistence type="inferred from homology"/>
<dbReference type="WBParaSite" id="MCU_008201-RC">
    <property type="protein sequence ID" value="MCU_008201-RC"/>
    <property type="gene ID" value="MCU_008201"/>
</dbReference>
<dbReference type="GO" id="GO:0045893">
    <property type="term" value="P:positive regulation of DNA-templated transcription"/>
    <property type="evidence" value="ECO:0007669"/>
    <property type="project" value="TreeGrafter"/>
</dbReference>
<evidence type="ECO:0000256" key="8">
    <source>
        <dbReference type="ARBA" id="ARBA00023242"/>
    </source>
</evidence>
<evidence type="ECO:0000313" key="11">
    <source>
        <dbReference type="WBParaSite" id="MCU_008201-RC"/>
    </source>
</evidence>
<evidence type="ECO:0000256" key="5">
    <source>
        <dbReference type="ARBA" id="ARBA00022927"/>
    </source>
</evidence>
<evidence type="ECO:0000256" key="7">
    <source>
        <dbReference type="ARBA" id="ARBA00023132"/>
    </source>
</evidence>
<comment type="function">
    <text evidence="9">Functions as a component of the nuclear pore complex (NPC).</text>
</comment>
<name>A0A5K3FGK1_MESCO</name>
<comment type="subunit">
    <text evidence="9">Component of the nuclear pore complex (NPC).</text>
</comment>
<dbReference type="PANTHER" id="PTHR13373">
    <property type="entry name" value="FROUNT PROTEIN-RELATED"/>
    <property type="match status" value="1"/>
</dbReference>
<evidence type="ECO:0000256" key="1">
    <source>
        <dbReference type="ARBA" id="ARBA00004567"/>
    </source>
</evidence>
<dbReference type="GO" id="GO:0006406">
    <property type="term" value="P:mRNA export from nucleus"/>
    <property type="evidence" value="ECO:0007669"/>
    <property type="project" value="TreeGrafter"/>
</dbReference>
<dbReference type="GO" id="GO:0031965">
    <property type="term" value="C:nuclear membrane"/>
    <property type="evidence" value="ECO:0007669"/>
    <property type="project" value="UniProtKB-UniRule"/>
</dbReference>
<dbReference type="GO" id="GO:0006606">
    <property type="term" value="P:protein import into nucleus"/>
    <property type="evidence" value="ECO:0007669"/>
    <property type="project" value="TreeGrafter"/>
</dbReference>
<keyword evidence="7 9" id="KW-0906">Nuclear pore complex</keyword>
<evidence type="ECO:0000256" key="2">
    <source>
        <dbReference type="ARBA" id="ARBA00005573"/>
    </source>
</evidence>
<dbReference type="AlphaFoldDB" id="A0A5K3FGK1"/>
<evidence type="ECO:0000256" key="9">
    <source>
        <dbReference type="RuleBase" id="RU365073"/>
    </source>
</evidence>
<feature type="region of interest" description="Disordered" evidence="10">
    <location>
        <begin position="734"/>
        <end position="754"/>
    </location>
</feature>
<keyword evidence="6 9" id="KW-0811">Translocation</keyword>
<keyword evidence="3 9" id="KW-0813">Transport</keyword>
<keyword evidence="8 9" id="KW-0539">Nucleus</keyword>
<accession>A0A5K3FGK1</accession>
<evidence type="ECO:0000256" key="3">
    <source>
        <dbReference type="ARBA" id="ARBA00022448"/>
    </source>
</evidence>
<dbReference type="GO" id="GO:0031080">
    <property type="term" value="C:nuclear pore outer ring"/>
    <property type="evidence" value="ECO:0007669"/>
    <property type="project" value="TreeGrafter"/>
</dbReference>
<comment type="subcellular location">
    <subcellularLocation>
        <location evidence="1 9">Nucleus</location>
        <location evidence="1 9">Nuclear pore complex</location>
    </subcellularLocation>
</comment>
<keyword evidence="4 9" id="KW-0509">mRNA transport</keyword>
<sequence>MGSECLVPLQGPLDFSWSSSQKLAVFKKIETSNISDSTLYEVQHYASAKKNIFIQRLIRASYDIFRVSQICGDSFDLLRLSHQYRAALAMSYQEICDFLDSCQNLPNERLLSLSADGELVKTYELLWHLAEIVLLQTLGPGKLASALTEWYFVQSQDAVNVARRLLDTLSAPGSALKSHDDFEQAFWPTALALVTQARPMEVSALLASHPKANSSLYKDVRQLLIAMPLLDSNASTEAHWTESGSPFEKAWHYWQSSCGTRLAEETRKQSSTRNSDVDYLVLILSILAGRHDCWHDSRVVAACGDWYFQFVGWLFYTHHFVETSSLNTVLEQFRPTFNRNSLENEDMCIKPIVDEVIKHILSEDILSVVFALSEKFNNWWMVAHFANLIKHLLPDFFSGIDPTQPSSFRPILKLEDPMSGVTPPRPAHLTSTMPDFFLLSYAASLAADPSLLDVALGYLAQCTALQSSARAVQASILQRTKPTTTRLTHNLIRLARKHQLHEVANEIARSKCRASLSLSRHPSCSASSMDVASICSSLGWAIVTRDTQLISRIITYTLMTSISRESFDNKSWRAIKEVATMVTGLFGSDEQNSSNVQNHSWLTLLVSSPELAFISRYAELQCQLNASSDTGEITRTLLDLLSTSDNNRGFHVPLRLKIHMLSLVKPHLDASTMGKHQAEALAAVVTELKATLRLVGKGCEKEDSHALLRGLNALLVQARAAAILRRDEGSVCGRYSPSHTPSEYETSEFGGSMN</sequence>
<keyword evidence="9" id="KW-0472">Membrane</keyword>
<dbReference type="Pfam" id="PF07575">
    <property type="entry name" value="Nucleopor_Nup85"/>
    <property type="match status" value="1"/>
</dbReference>
<evidence type="ECO:0000256" key="10">
    <source>
        <dbReference type="SAM" id="MobiDB-lite"/>
    </source>
</evidence>
<evidence type="ECO:0000256" key="6">
    <source>
        <dbReference type="ARBA" id="ARBA00023010"/>
    </source>
</evidence>
<organism evidence="11">
    <name type="scientific">Mesocestoides corti</name>
    <name type="common">Flatworm</name>
    <dbReference type="NCBI Taxonomy" id="53468"/>
    <lineage>
        <taxon>Eukaryota</taxon>
        <taxon>Metazoa</taxon>
        <taxon>Spiralia</taxon>
        <taxon>Lophotrochozoa</taxon>
        <taxon>Platyhelminthes</taxon>
        <taxon>Cestoda</taxon>
        <taxon>Eucestoda</taxon>
        <taxon>Cyclophyllidea</taxon>
        <taxon>Mesocestoididae</taxon>
        <taxon>Mesocestoides</taxon>
    </lineage>
</organism>
<reference evidence="11" key="1">
    <citation type="submission" date="2019-11" db="UniProtKB">
        <authorList>
            <consortium name="WormBaseParasite"/>
        </authorList>
    </citation>
    <scope>IDENTIFICATION</scope>
</reference>
<dbReference type="InterPro" id="IPR011502">
    <property type="entry name" value="Nucleoporin_Nup85"/>
</dbReference>